<protein>
    <recommendedName>
        <fullName evidence="5">DUF4005 domain-containing protein</fullName>
    </recommendedName>
</protein>
<feature type="region of interest" description="Disordered" evidence="4">
    <location>
        <begin position="17"/>
        <end position="38"/>
    </location>
</feature>
<comment type="similarity">
    <text evidence="2">Belongs to the IQD family.</text>
</comment>
<feature type="region of interest" description="Disordered" evidence="4">
    <location>
        <begin position="206"/>
        <end position="235"/>
    </location>
</feature>
<evidence type="ECO:0000313" key="6">
    <source>
        <dbReference type="EMBL" id="KAF9593816.1"/>
    </source>
</evidence>
<feature type="region of interest" description="Disordered" evidence="4">
    <location>
        <begin position="399"/>
        <end position="483"/>
    </location>
</feature>
<organism evidence="6 7">
    <name type="scientific">Coptis chinensis</name>
    <dbReference type="NCBI Taxonomy" id="261450"/>
    <lineage>
        <taxon>Eukaryota</taxon>
        <taxon>Viridiplantae</taxon>
        <taxon>Streptophyta</taxon>
        <taxon>Embryophyta</taxon>
        <taxon>Tracheophyta</taxon>
        <taxon>Spermatophyta</taxon>
        <taxon>Magnoliopsida</taxon>
        <taxon>Ranunculales</taxon>
        <taxon>Ranunculaceae</taxon>
        <taxon>Coptidoideae</taxon>
        <taxon>Coptis</taxon>
    </lineage>
</organism>
<feature type="compositionally biased region" description="Basic residues" evidence="4">
    <location>
        <begin position="19"/>
        <end position="28"/>
    </location>
</feature>
<dbReference type="GO" id="GO:0005516">
    <property type="term" value="F:calmodulin binding"/>
    <property type="evidence" value="ECO:0007669"/>
    <property type="project" value="UniProtKB-KW"/>
</dbReference>
<comment type="subunit">
    <text evidence="3">Binds to multiple calmodulin (CaM) in the presence of Ca(2+) and CaM-like proteins.</text>
</comment>
<feature type="region of interest" description="Disordered" evidence="4">
    <location>
        <begin position="288"/>
        <end position="358"/>
    </location>
</feature>
<dbReference type="Pfam" id="PF00612">
    <property type="entry name" value="IQ"/>
    <property type="match status" value="1"/>
</dbReference>
<dbReference type="InterPro" id="IPR025064">
    <property type="entry name" value="DUF4005"/>
</dbReference>
<reference evidence="6 7" key="1">
    <citation type="submission" date="2020-10" db="EMBL/GenBank/DDBJ databases">
        <title>The Coptis chinensis genome and diversification of protoberbering-type alkaloids.</title>
        <authorList>
            <person name="Wang B."/>
            <person name="Shu S."/>
            <person name="Song C."/>
            <person name="Liu Y."/>
        </authorList>
    </citation>
    <scope>NUCLEOTIDE SEQUENCE [LARGE SCALE GENOMIC DNA]</scope>
    <source>
        <strain evidence="6">HL-2020</strain>
        <tissue evidence="6">Leaf</tissue>
    </source>
</reference>
<evidence type="ECO:0000256" key="1">
    <source>
        <dbReference type="ARBA" id="ARBA00022860"/>
    </source>
</evidence>
<keyword evidence="1" id="KW-0112">Calmodulin-binding</keyword>
<feature type="region of interest" description="Disordered" evidence="4">
    <location>
        <begin position="248"/>
        <end position="267"/>
    </location>
</feature>
<dbReference type="CDD" id="cd23767">
    <property type="entry name" value="IQCD"/>
    <property type="match status" value="1"/>
</dbReference>
<dbReference type="EMBL" id="JADFTS010000008">
    <property type="protein sequence ID" value="KAF9593816.1"/>
    <property type="molecule type" value="Genomic_DNA"/>
</dbReference>
<dbReference type="InterPro" id="IPR000048">
    <property type="entry name" value="IQ_motif_EF-hand-BS"/>
</dbReference>
<dbReference type="Proteomes" id="UP000631114">
    <property type="component" value="Unassembled WGS sequence"/>
</dbReference>
<feature type="compositionally biased region" description="Low complexity" evidence="4">
    <location>
        <begin position="339"/>
        <end position="353"/>
    </location>
</feature>
<dbReference type="OrthoDB" id="1923765at2759"/>
<dbReference type="PANTHER" id="PTHR32295:SF216">
    <property type="entry name" value="PROTEIN IQ-DOMAIN 3"/>
    <property type="match status" value="1"/>
</dbReference>
<comment type="caution">
    <text evidence="6">The sequence shown here is derived from an EMBL/GenBank/DDBJ whole genome shotgun (WGS) entry which is preliminary data.</text>
</comment>
<dbReference type="AlphaFoldDB" id="A0A835LNJ5"/>
<accession>A0A835LNJ5</accession>
<name>A0A835LNJ5_9MAGN</name>
<evidence type="ECO:0000256" key="2">
    <source>
        <dbReference type="ARBA" id="ARBA00024341"/>
    </source>
</evidence>
<feature type="domain" description="DUF4005" evidence="5">
    <location>
        <begin position="374"/>
        <end position="462"/>
    </location>
</feature>
<dbReference type="SMART" id="SM00015">
    <property type="entry name" value="IQ"/>
    <property type="match status" value="1"/>
</dbReference>
<sequence length="483" mass="52942">MGKNWFKAVKKALRLEAKGKKHQKRSKSQNKLGFRDDNVSNASSFLETVSQEVKLSEAESEETKHACVADIPVAAAAEATVATAEDGPETSVASVDPAVAVATVEAVPEVVESTNLTLDSNLKEELAAIRIQTAFRGYLARMALRALRGIVRLKTLLDGDSVKRQTKTTLRCMQTLAHMQSQVQAGRSRMSENLALQRQLLQKHENELDSSKVGENWDDSSQSKEQVEANLLHKQDAARRRERGLAYAFSHQQSRKNSSRSTNVTFMDPNNPHWGWSWLERWTESQPSESRSTLDKGLNNEQSSLKSRSLSVGGEITKAYTRREPIAERPSPIAKKLSRTSSHPSPFTPPSRTASLPLVTGNIKSASPIGAMQALDDDTSSTFSLKSERYRRSSVSELLVGDEESLASTPAVPSYMAPTKSAKAKARLQSPLGVEQNETSEGRSVGSAKKQLSFKEMASPKGPRRHSVSSKVNDSPVKDSEAT</sequence>
<keyword evidence="7" id="KW-1185">Reference proteome</keyword>
<dbReference type="Pfam" id="PF13178">
    <property type="entry name" value="DUF4005"/>
    <property type="match status" value="1"/>
</dbReference>
<dbReference type="PANTHER" id="PTHR32295">
    <property type="entry name" value="IQ-DOMAIN 5-RELATED"/>
    <property type="match status" value="1"/>
</dbReference>
<feature type="compositionally biased region" description="Basic and acidic residues" evidence="4">
    <location>
        <begin position="221"/>
        <end position="235"/>
    </location>
</feature>
<dbReference type="PROSITE" id="PS50096">
    <property type="entry name" value="IQ"/>
    <property type="match status" value="1"/>
</dbReference>
<evidence type="ECO:0000259" key="5">
    <source>
        <dbReference type="Pfam" id="PF13178"/>
    </source>
</evidence>
<evidence type="ECO:0000256" key="3">
    <source>
        <dbReference type="ARBA" id="ARBA00024378"/>
    </source>
</evidence>
<feature type="compositionally biased region" description="Polar residues" evidence="4">
    <location>
        <begin position="299"/>
        <end position="310"/>
    </location>
</feature>
<evidence type="ECO:0000256" key="4">
    <source>
        <dbReference type="SAM" id="MobiDB-lite"/>
    </source>
</evidence>
<gene>
    <name evidence="6" type="ORF">IFM89_025525</name>
</gene>
<evidence type="ECO:0000313" key="7">
    <source>
        <dbReference type="Proteomes" id="UP000631114"/>
    </source>
</evidence>
<proteinExistence type="inferred from homology"/>